<dbReference type="Proteomes" id="UP001165041">
    <property type="component" value="Unassembled WGS sequence"/>
</dbReference>
<reference evidence="1" key="1">
    <citation type="submission" date="2023-02" db="EMBL/GenBank/DDBJ databases">
        <title>Kitasatospora phosalacinea NBRC 14627.</title>
        <authorList>
            <person name="Ichikawa N."/>
            <person name="Sato H."/>
            <person name="Tonouchi N."/>
        </authorList>
    </citation>
    <scope>NUCLEOTIDE SEQUENCE</scope>
    <source>
        <strain evidence="1">NBRC 14627</strain>
    </source>
</reference>
<comment type="caution">
    <text evidence="1">The sequence shown here is derived from an EMBL/GenBank/DDBJ whole genome shotgun (WGS) entry which is preliminary data.</text>
</comment>
<gene>
    <name evidence="1" type="ORF">Kpho02_74310</name>
</gene>
<accession>A0A9W6QFF9</accession>
<name>A0A9W6QFF9_9ACTN</name>
<evidence type="ECO:0000313" key="1">
    <source>
        <dbReference type="EMBL" id="GLW75134.1"/>
    </source>
</evidence>
<protein>
    <submittedName>
        <fullName evidence="1">Uncharacterized protein</fullName>
    </submittedName>
</protein>
<evidence type="ECO:0000313" key="2">
    <source>
        <dbReference type="Proteomes" id="UP001165041"/>
    </source>
</evidence>
<proteinExistence type="predicted"/>
<dbReference type="AlphaFoldDB" id="A0A9W6QFF9"/>
<dbReference type="EMBL" id="BSSA01000046">
    <property type="protein sequence ID" value="GLW75134.1"/>
    <property type="molecule type" value="Genomic_DNA"/>
</dbReference>
<sequence>MAKSEAQTWAQRMTEHLAEVGGVTVAPESIKPYFSNCEGKNGEVVEDGRYTLAYHAASTVPVDQHPEAVRKIRAALEKEGFRITGYRETVDGQPDVLLYAKHDEGRYFIDVGTTGGVHWLSISVSTRCLMPPSASSTAQK</sequence>
<organism evidence="1 2">
    <name type="scientific">Kitasatospora phosalacinea</name>
    <dbReference type="NCBI Taxonomy" id="2065"/>
    <lineage>
        <taxon>Bacteria</taxon>
        <taxon>Bacillati</taxon>
        <taxon>Actinomycetota</taxon>
        <taxon>Actinomycetes</taxon>
        <taxon>Kitasatosporales</taxon>
        <taxon>Streptomycetaceae</taxon>
        <taxon>Kitasatospora</taxon>
    </lineage>
</organism>